<dbReference type="PANTHER" id="PTHR12145">
    <property type="entry name" value="MANNAN ENDO-1,6-ALPHA-MANNOSIDASE DCW1"/>
    <property type="match status" value="1"/>
</dbReference>
<dbReference type="GO" id="GO:0016052">
    <property type="term" value="P:carbohydrate catabolic process"/>
    <property type="evidence" value="ECO:0007669"/>
    <property type="project" value="InterPro"/>
</dbReference>
<evidence type="ECO:0000256" key="9">
    <source>
        <dbReference type="ARBA" id="ARBA00023295"/>
    </source>
</evidence>
<evidence type="ECO:0000256" key="6">
    <source>
        <dbReference type="ARBA" id="ARBA00022801"/>
    </source>
</evidence>
<dbReference type="FunFam" id="1.50.10.20:FF:000006">
    <property type="entry name" value="Mannan endo-1,6-alpha-mannosidase"/>
    <property type="match status" value="1"/>
</dbReference>
<dbReference type="EMBL" id="PUHW01000190">
    <property type="protein sequence ID" value="KAG0688032.1"/>
    <property type="molecule type" value="Genomic_DNA"/>
</dbReference>
<dbReference type="Proteomes" id="UP000697127">
    <property type="component" value="Unassembled WGS sequence"/>
</dbReference>
<organism evidence="13 14">
    <name type="scientific">Pichia californica</name>
    <dbReference type="NCBI Taxonomy" id="460514"/>
    <lineage>
        <taxon>Eukaryota</taxon>
        <taxon>Fungi</taxon>
        <taxon>Dikarya</taxon>
        <taxon>Ascomycota</taxon>
        <taxon>Saccharomycotina</taxon>
        <taxon>Pichiomycetes</taxon>
        <taxon>Pichiales</taxon>
        <taxon>Pichiaceae</taxon>
        <taxon>Pichia</taxon>
    </lineage>
</organism>
<evidence type="ECO:0000256" key="8">
    <source>
        <dbReference type="ARBA" id="ARBA00023180"/>
    </source>
</evidence>
<feature type="chain" id="PRO_5040437609" description="Mannan endo-1,6-alpha-mannosidase" evidence="12">
    <location>
        <begin position="22"/>
        <end position="454"/>
    </location>
</feature>
<dbReference type="GO" id="GO:0009272">
    <property type="term" value="P:fungal-type cell wall biogenesis"/>
    <property type="evidence" value="ECO:0007669"/>
    <property type="project" value="TreeGrafter"/>
</dbReference>
<protein>
    <recommendedName>
        <fullName evidence="4 11">Mannan endo-1,6-alpha-mannosidase</fullName>
        <ecNumber evidence="4 11">3.2.1.101</ecNumber>
    </recommendedName>
</protein>
<dbReference type="InterPro" id="IPR014480">
    <property type="entry name" value="Mannan-1_6-alpha_mannosidase"/>
</dbReference>
<accession>A0A9P6WJE4</accession>
<dbReference type="Pfam" id="PF03663">
    <property type="entry name" value="Glyco_hydro_76"/>
    <property type="match status" value="1"/>
</dbReference>
<gene>
    <name evidence="13" type="ORF">C6P40_001508</name>
</gene>
<dbReference type="GO" id="GO:0007117">
    <property type="term" value="P:budding cell bud growth"/>
    <property type="evidence" value="ECO:0007669"/>
    <property type="project" value="TreeGrafter"/>
</dbReference>
<dbReference type="GO" id="GO:0008496">
    <property type="term" value="F:mannan endo-1,6-alpha-mannosidase activity"/>
    <property type="evidence" value="ECO:0007669"/>
    <property type="project" value="UniProtKB-UniRule"/>
</dbReference>
<evidence type="ECO:0000256" key="10">
    <source>
        <dbReference type="ARBA" id="ARBA00023316"/>
    </source>
</evidence>
<evidence type="ECO:0000256" key="2">
    <source>
        <dbReference type="ARBA" id="ARBA00004308"/>
    </source>
</evidence>
<comment type="subcellular location">
    <subcellularLocation>
        <location evidence="2">Endomembrane system</location>
    </subcellularLocation>
</comment>
<evidence type="ECO:0000256" key="11">
    <source>
        <dbReference type="PIRNR" id="PIRNR016302"/>
    </source>
</evidence>
<keyword evidence="9 11" id="KW-0326">Glycosidase</keyword>
<reference evidence="13" key="1">
    <citation type="submission" date="2020-11" db="EMBL/GenBank/DDBJ databases">
        <title>Kefir isolates.</title>
        <authorList>
            <person name="Marcisauskas S."/>
            <person name="Kim Y."/>
            <person name="Blasche S."/>
        </authorList>
    </citation>
    <scope>NUCLEOTIDE SEQUENCE</scope>
    <source>
        <strain evidence="13">Olga-1</strain>
    </source>
</reference>
<dbReference type="InterPro" id="IPR005198">
    <property type="entry name" value="Glyco_hydro_76"/>
</dbReference>
<keyword evidence="14" id="KW-1185">Reference proteome</keyword>
<evidence type="ECO:0000256" key="1">
    <source>
        <dbReference type="ARBA" id="ARBA00001452"/>
    </source>
</evidence>
<keyword evidence="7" id="KW-0472">Membrane</keyword>
<dbReference type="AlphaFoldDB" id="A0A9P6WJE4"/>
<keyword evidence="10" id="KW-0961">Cell wall biogenesis/degradation</keyword>
<comment type="similarity">
    <text evidence="3 11">Belongs to the glycosyl hydrolase 76 family.</text>
</comment>
<evidence type="ECO:0000256" key="4">
    <source>
        <dbReference type="ARBA" id="ARBA00012350"/>
    </source>
</evidence>
<evidence type="ECO:0000256" key="3">
    <source>
        <dbReference type="ARBA" id="ARBA00009699"/>
    </source>
</evidence>
<comment type="catalytic activity">
    <reaction evidence="1 11">
        <text>Random hydrolysis of (1-&gt;6)-alpha-D-mannosidic linkages in unbranched (1-&gt;6)-mannans.</text>
        <dbReference type="EC" id="3.2.1.101"/>
    </reaction>
</comment>
<dbReference type="SUPFAM" id="SSF48208">
    <property type="entry name" value="Six-hairpin glycosidases"/>
    <property type="match status" value="1"/>
</dbReference>
<name>A0A9P6WJE4_9ASCO</name>
<evidence type="ECO:0000256" key="5">
    <source>
        <dbReference type="ARBA" id="ARBA00022729"/>
    </source>
</evidence>
<dbReference type="Gene3D" id="1.50.10.20">
    <property type="match status" value="1"/>
</dbReference>
<sequence length="454" mass="50381">MKLTTTTLIPLLASLISTSTAIDLTVGNVDSVCDAATDIIKGIMDYYEGDRYGGTVGMFQQPYYWWEAGLVFGGMIDTWKICNNYTYVSTIQNAINHQRGDYNDFNKVQNQSDVEANDDQVFWGFTVMEAAERNFPSYSNNSDDPNYAQLALNVYNSMAPRWDNETCGGGLRWQILKNMSGWNYKSEIANAGVFALGARIARYSNNSELVLSSNRILRWMKESSFITQPDGENYYNVYDGSNIVNDSCPVINGAIWSYNYALMTMGTSYLYSATGNDYWSNELDKFLSGIEHYFINPNSTDILYEYQCSVWGTCNNDQRAFRAIVANSLGNVAQLVPEYKDRVLKIINASAKGAAASCSGGSDGVTCGKDWSTGSWDGLYGLGEQISALEIIQNTVITDLELPCTDKSCGVEFDNSTYVTIPIPTTTIYLTNTNTVTETSYVTVSSDSNIFYTA</sequence>
<evidence type="ECO:0000256" key="12">
    <source>
        <dbReference type="SAM" id="SignalP"/>
    </source>
</evidence>
<evidence type="ECO:0000313" key="14">
    <source>
        <dbReference type="Proteomes" id="UP000697127"/>
    </source>
</evidence>
<keyword evidence="5 12" id="KW-0732">Signal</keyword>
<dbReference type="PANTHER" id="PTHR12145:SF36">
    <property type="entry name" value="MANNAN ENDO-1,6-ALPHA-MANNOSIDASE DCW1"/>
    <property type="match status" value="1"/>
</dbReference>
<keyword evidence="6 11" id="KW-0378">Hydrolase</keyword>
<dbReference type="PIRSF" id="PIRSF016302">
    <property type="entry name" value="Man_a_manosd"/>
    <property type="match status" value="1"/>
</dbReference>
<evidence type="ECO:0000313" key="13">
    <source>
        <dbReference type="EMBL" id="KAG0688032.1"/>
    </source>
</evidence>
<evidence type="ECO:0000256" key="7">
    <source>
        <dbReference type="ARBA" id="ARBA00023136"/>
    </source>
</evidence>
<dbReference type="InterPro" id="IPR008928">
    <property type="entry name" value="6-hairpin_glycosidase_sf"/>
</dbReference>
<comment type="caution">
    <text evidence="13">The sequence shown here is derived from an EMBL/GenBank/DDBJ whole genome shotgun (WGS) entry which is preliminary data.</text>
</comment>
<feature type="signal peptide" evidence="12">
    <location>
        <begin position="1"/>
        <end position="21"/>
    </location>
</feature>
<dbReference type="EC" id="3.2.1.101" evidence="4 11"/>
<dbReference type="GO" id="GO:0071555">
    <property type="term" value="P:cell wall organization"/>
    <property type="evidence" value="ECO:0007669"/>
    <property type="project" value="UniProtKB-KW"/>
</dbReference>
<dbReference type="OrthoDB" id="4187847at2759"/>
<proteinExistence type="inferred from homology"/>
<dbReference type="GO" id="GO:0012505">
    <property type="term" value="C:endomembrane system"/>
    <property type="evidence" value="ECO:0007669"/>
    <property type="project" value="UniProtKB-SubCell"/>
</dbReference>
<keyword evidence="8" id="KW-0325">Glycoprotein</keyword>